<evidence type="ECO:0000313" key="9">
    <source>
        <dbReference type="Proteomes" id="UP001243009"/>
    </source>
</evidence>
<dbReference type="NCBIfam" id="TIGR01766">
    <property type="entry name" value="IS200/IS605 family accessory protein TnpB-like domain"/>
    <property type="match status" value="1"/>
</dbReference>
<comment type="similarity">
    <text evidence="1">In the C-terminal section; belongs to the transposase 35 family.</text>
</comment>
<keyword evidence="3" id="KW-0238">DNA-binding</keyword>
<organism evidence="8 9">
    <name type="scientific">Paracraurococcus lichenis</name>
    <dbReference type="NCBI Taxonomy" id="3064888"/>
    <lineage>
        <taxon>Bacteria</taxon>
        <taxon>Pseudomonadati</taxon>
        <taxon>Pseudomonadota</taxon>
        <taxon>Alphaproteobacteria</taxon>
        <taxon>Acetobacterales</taxon>
        <taxon>Roseomonadaceae</taxon>
        <taxon>Paracraurococcus</taxon>
    </lineage>
</organism>
<keyword evidence="4" id="KW-0233">DNA recombination</keyword>
<dbReference type="Pfam" id="PF07282">
    <property type="entry name" value="Cas12f1-like_TNB"/>
    <property type="match status" value="1"/>
</dbReference>
<evidence type="ECO:0000256" key="1">
    <source>
        <dbReference type="ARBA" id="ARBA00008761"/>
    </source>
</evidence>
<evidence type="ECO:0000256" key="3">
    <source>
        <dbReference type="ARBA" id="ARBA00023125"/>
    </source>
</evidence>
<accession>A0ABT9EA41</accession>
<sequence>MKLVAAVKLLPTPKQSACLRAALARCNEAASWLAVEGHAASTYGQYDLHTIAYAALRACFGLSAQAAVRTIAKVNDAFKVNRNAAPACRRNAAQPYEDRILRSVQCGNAVSLWTLEGRIVVPAAMGAHQQALLVCRKGEADLCCVRGKWLLAVTCDVPETDRFDTSDWLGVDLGIVNIATDSDGRVHRGAEIEHKRRRQEQRRAGLQKRGTKAARRRLRQLAGKQARYQRHQNHGISKALVEAAQRTGRGIALEDLQGIRDRVTARRNQRASLSNWSFRQLRTDIGYKARRAGVPVIGIDPRNTFRECARCGHVDKKNRPDQATFSCASCGHNAPADLNAA</sequence>
<evidence type="ECO:0000256" key="2">
    <source>
        <dbReference type="ARBA" id="ARBA00022578"/>
    </source>
</evidence>
<dbReference type="RefSeq" id="WP_305107887.1">
    <property type="nucleotide sequence ID" value="NZ_JAUTWS010000067.1"/>
</dbReference>
<feature type="domain" description="Probable transposase IS891/IS1136/IS1341" evidence="6">
    <location>
        <begin position="164"/>
        <end position="247"/>
    </location>
</feature>
<evidence type="ECO:0000259" key="7">
    <source>
        <dbReference type="Pfam" id="PF07282"/>
    </source>
</evidence>
<dbReference type="Pfam" id="PF01385">
    <property type="entry name" value="OrfB_IS605"/>
    <property type="match status" value="1"/>
</dbReference>
<dbReference type="Proteomes" id="UP001243009">
    <property type="component" value="Unassembled WGS sequence"/>
</dbReference>
<keyword evidence="2" id="KW-0815">Transposition</keyword>
<feature type="domain" description="Cas12f1-like TNB" evidence="7">
    <location>
        <begin position="278"/>
        <end position="341"/>
    </location>
</feature>
<proteinExistence type="inferred from homology"/>
<comment type="caution">
    <text evidence="8">The sequence shown here is derived from an EMBL/GenBank/DDBJ whole genome shotgun (WGS) entry which is preliminary data.</text>
</comment>
<evidence type="ECO:0000259" key="6">
    <source>
        <dbReference type="Pfam" id="PF01385"/>
    </source>
</evidence>
<dbReference type="InterPro" id="IPR010095">
    <property type="entry name" value="Cas12f1-like_TNB"/>
</dbReference>
<evidence type="ECO:0000256" key="4">
    <source>
        <dbReference type="ARBA" id="ARBA00023172"/>
    </source>
</evidence>
<dbReference type="InterPro" id="IPR001959">
    <property type="entry name" value="Transposase"/>
</dbReference>
<keyword evidence="9" id="KW-1185">Reference proteome</keyword>
<name>A0ABT9EA41_9PROT</name>
<evidence type="ECO:0000256" key="5">
    <source>
        <dbReference type="SAM" id="MobiDB-lite"/>
    </source>
</evidence>
<dbReference type="EMBL" id="JAUTWS010000067">
    <property type="protein sequence ID" value="MDO9713026.1"/>
    <property type="molecule type" value="Genomic_DNA"/>
</dbReference>
<gene>
    <name evidence="8" type="ORF">Q7A36_32155</name>
</gene>
<evidence type="ECO:0000313" key="8">
    <source>
        <dbReference type="EMBL" id="MDO9713026.1"/>
    </source>
</evidence>
<protein>
    <submittedName>
        <fullName evidence="8">Transposase</fullName>
    </submittedName>
</protein>
<feature type="region of interest" description="Disordered" evidence="5">
    <location>
        <begin position="194"/>
        <end position="214"/>
    </location>
</feature>
<reference evidence="8 9" key="1">
    <citation type="submission" date="2023-08" db="EMBL/GenBank/DDBJ databases">
        <title>The draft genome sequence of Paracraurococcus sp. LOR1-02.</title>
        <authorList>
            <person name="Kingkaew E."/>
            <person name="Tanasupawat S."/>
        </authorList>
    </citation>
    <scope>NUCLEOTIDE SEQUENCE [LARGE SCALE GENOMIC DNA]</scope>
    <source>
        <strain evidence="8 9">LOR1-02</strain>
    </source>
</reference>
<feature type="compositionally biased region" description="Basic residues" evidence="5">
    <location>
        <begin position="195"/>
        <end position="214"/>
    </location>
</feature>
<dbReference type="NCBIfam" id="NF040570">
    <property type="entry name" value="guided_TnpB"/>
    <property type="match status" value="1"/>
</dbReference>